<feature type="compositionally biased region" description="Polar residues" evidence="6">
    <location>
        <begin position="1"/>
        <end position="16"/>
    </location>
</feature>
<feature type="domain" description="Rhodopsin" evidence="8">
    <location>
        <begin position="54"/>
        <end position="160"/>
    </location>
</feature>
<feature type="transmembrane region" description="Helical" evidence="7">
    <location>
        <begin position="111"/>
        <end position="127"/>
    </location>
</feature>
<feature type="compositionally biased region" description="Polar residues" evidence="6">
    <location>
        <begin position="326"/>
        <end position="337"/>
    </location>
</feature>
<keyword evidence="2 7" id="KW-0812">Transmembrane</keyword>
<dbReference type="EMBL" id="KN832886">
    <property type="protein sequence ID" value="KIM95674.1"/>
    <property type="molecule type" value="Genomic_DNA"/>
</dbReference>
<evidence type="ECO:0000256" key="2">
    <source>
        <dbReference type="ARBA" id="ARBA00022692"/>
    </source>
</evidence>
<keyword evidence="10" id="KW-1185">Reference proteome</keyword>
<dbReference type="OrthoDB" id="444631at2759"/>
<dbReference type="Proteomes" id="UP000054321">
    <property type="component" value="Unassembled WGS sequence"/>
</dbReference>
<organism evidence="9 10">
    <name type="scientific">Oidiodendron maius (strain Zn)</name>
    <dbReference type="NCBI Taxonomy" id="913774"/>
    <lineage>
        <taxon>Eukaryota</taxon>
        <taxon>Fungi</taxon>
        <taxon>Dikarya</taxon>
        <taxon>Ascomycota</taxon>
        <taxon>Pezizomycotina</taxon>
        <taxon>Leotiomycetes</taxon>
        <taxon>Leotiomycetes incertae sedis</taxon>
        <taxon>Myxotrichaceae</taxon>
        <taxon>Oidiodendron</taxon>
    </lineage>
</organism>
<evidence type="ECO:0000256" key="7">
    <source>
        <dbReference type="SAM" id="Phobius"/>
    </source>
</evidence>
<evidence type="ECO:0000313" key="10">
    <source>
        <dbReference type="Proteomes" id="UP000054321"/>
    </source>
</evidence>
<dbReference type="PANTHER" id="PTHR33048">
    <property type="entry name" value="PTH11-LIKE INTEGRAL MEMBRANE PROTEIN (AFU_ORTHOLOGUE AFUA_5G11245)"/>
    <property type="match status" value="1"/>
</dbReference>
<feature type="transmembrane region" description="Helical" evidence="7">
    <location>
        <begin position="242"/>
        <end position="260"/>
    </location>
</feature>
<comment type="subcellular location">
    <subcellularLocation>
        <location evidence="1">Membrane</location>
        <topology evidence="1">Multi-pass membrane protein</topology>
    </subcellularLocation>
</comment>
<dbReference type="AlphaFoldDB" id="A0A0C3GWR7"/>
<dbReference type="GO" id="GO:0016020">
    <property type="term" value="C:membrane"/>
    <property type="evidence" value="ECO:0007669"/>
    <property type="project" value="UniProtKB-SubCell"/>
</dbReference>
<name>A0A0C3GWR7_OIDMZ</name>
<evidence type="ECO:0000256" key="4">
    <source>
        <dbReference type="ARBA" id="ARBA00023136"/>
    </source>
</evidence>
<protein>
    <recommendedName>
        <fullName evidence="8">Rhodopsin domain-containing protein</fullName>
    </recommendedName>
</protein>
<proteinExistence type="inferred from homology"/>
<feature type="transmembrane region" description="Helical" evidence="7">
    <location>
        <begin position="36"/>
        <end position="58"/>
    </location>
</feature>
<dbReference type="PANTHER" id="PTHR33048:SF158">
    <property type="entry name" value="MEMBRANE PROTEIN PTH11-LIKE, PUTATIVE-RELATED"/>
    <property type="match status" value="1"/>
</dbReference>
<evidence type="ECO:0000259" key="8">
    <source>
        <dbReference type="Pfam" id="PF20684"/>
    </source>
</evidence>
<feature type="transmembrane region" description="Helical" evidence="7">
    <location>
        <begin position="139"/>
        <end position="161"/>
    </location>
</feature>
<dbReference type="InterPro" id="IPR049326">
    <property type="entry name" value="Rhodopsin_dom_fungi"/>
</dbReference>
<accession>A0A0C3GWR7</accession>
<feature type="transmembrane region" description="Helical" evidence="7">
    <location>
        <begin position="204"/>
        <end position="222"/>
    </location>
</feature>
<reference evidence="10" key="2">
    <citation type="submission" date="2015-01" db="EMBL/GenBank/DDBJ databases">
        <title>Evolutionary Origins and Diversification of the Mycorrhizal Mutualists.</title>
        <authorList>
            <consortium name="DOE Joint Genome Institute"/>
            <consortium name="Mycorrhizal Genomics Consortium"/>
            <person name="Kohler A."/>
            <person name="Kuo A."/>
            <person name="Nagy L.G."/>
            <person name="Floudas D."/>
            <person name="Copeland A."/>
            <person name="Barry K.W."/>
            <person name="Cichocki N."/>
            <person name="Veneault-Fourrey C."/>
            <person name="LaButti K."/>
            <person name="Lindquist E.A."/>
            <person name="Lipzen A."/>
            <person name="Lundell T."/>
            <person name="Morin E."/>
            <person name="Murat C."/>
            <person name="Riley R."/>
            <person name="Ohm R."/>
            <person name="Sun H."/>
            <person name="Tunlid A."/>
            <person name="Henrissat B."/>
            <person name="Grigoriev I.V."/>
            <person name="Hibbett D.S."/>
            <person name="Martin F."/>
        </authorList>
    </citation>
    <scope>NUCLEOTIDE SEQUENCE [LARGE SCALE GENOMIC DNA]</scope>
    <source>
        <strain evidence="10">Zn</strain>
    </source>
</reference>
<dbReference type="InParanoid" id="A0A0C3GWR7"/>
<feature type="transmembrane region" description="Helical" evidence="7">
    <location>
        <begin position="70"/>
        <end position="91"/>
    </location>
</feature>
<evidence type="ECO:0000256" key="6">
    <source>
        <dbReference type="SAM" id="MobiDB-lite"/>
    </source>
</evidence>
<evidence type="ECO:0000256" key="3">
    <source>
        <dbReference type="ARBA" id="ARBA00022989"/>
    </source>
</evidence>
<dbReference type="Pfam" id="PF20684">
    <property type="entry name" value="Fung_rhodopsin"/>
    <property type="match status" value="2"/>
</dbReference>
<keyword evidence="3 7" id="KW-1133">Transmembrane helix</keyword>
<sequence length="337" mass="36842">MASTLSPLINPATTPSGKPPLGQTIDFSSPENRATLYIGVSSVLAGICFIFVALKLYTRAFIQNKLGWDDLATVIATIGQNAYTGIVIWNMNRGAARHMWDVPLAIFLKEISPTLLATKLALLGLYYRLFERKLGIKYAILAGIISCFVIYTTMMFLFIFNKVEARLIIINKTLGVLNIATDLYIFVIPLAAVSGLHLTPRKKFGLAAVFMTGALLVFRFQITTTTSDISWDFVSKVITLTVEIYVGIMCGCMPVLPALIQKSGASQWWSSTYRSLASRLLGSNSGTRVASTKKSTAQDYNSGGSRGDSYVELQENRSNRKLVSADGSQRGPSFSEA</sequence>
<feature type="region of interest" description="Disordered" evidence="6">
    <location>
        <begin position="286"/>
        <end position="337"/>
    </location>
</feature>
<evidence type="ECO:0000256" key="1">
    <source>
        <dbReference type="ARBA" id="ARBA00004141"/>
    </source>
</evidence>
<reference evidence="9 10" key="1">
    <citation type="submission" date="2014-04" db="EMBL/GenBank/DDBJ databases">
        <authorList>
            <consortium name="DOE Joint Genome Institute"/>
            <person name="Kuo A."/>
            <person name="Martino E."/>
            <person name="Perotto S."/>
            <person name="Kohler A."/>
            <person name="Nagy L.G."/>
            <person name="Floudas D."/>
            <person name="Copeland A."/>
            <person name="Barry K.W."/>
            <person name="Cichocki N."/>
            <person name="Veneault-Fourrey C."/>
            <person name="LaButti K."/>
            <person name="Lindquist E.A."/>
            <person name="Lipzen A."/>
            <person name="Lundell T."/>
            <person name="Morin E."/>
            <person name="Murat C."/>
            <person name="Sun H."/>
            <person name="Tunlid A."/>
            <person name="Henrissat B."/>
            <person name="Grigoriev I.V."/>
            <person name="Hibbett D.S."/>
            <person name="Martin F."/>
            <person name="Nordberg H.P."/>
            <person name="Cantor M.N."/>
            <person name="Hua S.X."/>
        </authorList>
    </citation>
    <scope>NUCLEOTIDE SEQUENCE [LARGE SCALE GENOMIC DNA]</scope>
    <source>
        <strain evidence="9 10">Zn</strain>
    </source>
</reference>
<feature type="domain" description="Rhodopsin" evidence="8">
    <location>
        <begin position="174"/>
        <end position="261"/>
    </location>
</feature>
<dbReference type="HOGENOM" id="CLU_028200_12_0_1"/>
<evidence type="ECO:0000256" key="5">
    <source>
        <dbReference type="ARBA" id="ARBA00038359"/>
    </source>
</evidence>
<feature type="compositionally biased region" description="Polar residues" evidence="6">
    <location>
        <begin position="286"/>
        <end position="303"/>
    </location>
</feature>
<gene>
    <name evidence="9" type="ORF">OIDMADRAFT_33762</name>
</gene>
<comment type="similarity">
    <text evidence="5">Belongs to the SAT4 family.</text>
</comment>
<feature type="transmembrane region" description="Helical" evidence="7">
    <location>
        <begin position="173"/>
        <end position="192"/>
    </location>
</feature>
<evidence type="ECO:0000313" key="9">
    <source>
        <dbReference type="EMBL" id="KIM95674.1"/>
    </source>
</evidence>
<keyword evidence="4 7" id="KW-0472">Membrane</keyword>
<dbReference type="InterPro" id="IPR052337">
    <property type="entry name" value="SAT4-like"/>
</dbReference>
<feature type="region of interest" description="Disordered" evidence="6">
    <location>
        <begin position="1"/>
        <end position="23"/>
    </location>
</feature>